<gene>
    <name evidence="2" type="ORF">IC610_02350</name>
</gene>
<dbReference type="RefSeq" id="WP_191735059.1">
    <property type="nucleotide sequence ID" value="NZ_JACYFS010000001.1"/>
</dbReference>
<evidence type="ECO:0000313" key="3">
    <source>
        <dbReference type="Proteomes" id="UP000637299"/>
    </source>
</evidence>
<evidence type="ECO:0000313" key="2">
    <source>
        <dbReference type="EMBL" id="MBD8081259.1"/>
    </source>
</evidence>
<proteinExistence type="predicted"/>
<organism evidence="2 3">
    <name type="scientific">Chryseobacterium caseinilyticum</name>
    <dbReference type="NCBI Taxonomy" id="2771428"/>
    <lineage>
        <taxon>Bacteria</taxon>
        <taxon>Pseudomonadati</taxon>
        <taxon>Bacteroidota</taxon>
        <taxon>Flavobacteriia</taxon>
        <taxon>Flavobacteriales</taxon>
        <taxon>Weeksellaceae</taxon>
        <taxon>Chryseobacterium group</taxon>
        <taxon>Chryseobacterium</taxon>
    </lineage>
</organism>
<comment type="caution">
    <text evidence="2">The sequence shown here is derived from an EMBL/GenBank/DDBJ whole genome shotgun (WGS) entry which is preliminary data.</text>
</comment>
<accession>A0ABR8Z7J7</accession>
<evidence type="ECO:0000256" key="1">
    <source>
        <dbReference type="SAM" id="SignalP"/>
    </source>
</evidence>
<dbReference type="Proteomes" id="UP000637299">
    <property type="component" value="Unassembled WGS sequence"/>
</dbReference>
<protein>
    <submittedName>
        <fullName evidence="2">Uncharacterized protein</fullName>
    </submittedName>
</protein>
<feature type="signal peptide" evidence="1">
    <location>
        <begin position="1"/>
        <end position="21"/>
    </location>
</feature>
<name>A0ABR8Z7J7_9FLAO</name>
<keyword evidence="3" id="KW-1185">Reference proteome</keyword>
<dbReference type="EMBL" id="JACYFS010000001">
    <property type="protein sequence ID" value="MBD8081259.1"/>
    <property type="molecule type" value="Genomic_DNA"/>
</dbReference>
<keyword evidence="1" id="KW-0732">Signal</keyword>
<reference evidence="2 3" key="1">
    <citation type="submission" date="2020-09" db="EMBL/GenBank/DDBJ databases">
        <title>Genome seq and assembly of Chryseobacterium sp.</title>
        <authorList>
            <person name="Chhetri G."/>
        </authorList>
    </citation>
    <scope>NUCLEOTIDE SEQUENCE [LARGE SCALE GENOMIC DNA]</scope>
    <source>
        <strain evidence="2 3">GCR10</strain>
    </source>
</reference>
<feature type="chain" id="PRO_5046665009" evidence="1">
    <location>
        <begin position="22"/>
        <end position="159"/>
    </location>
</feature>
<sequence length="159" mass="18683">MKKTFLLSLFTFVFAVTNLYAQENFQDESLALMEDIARNSKEKNIVEFLTKAKFTKVSESEEGGAKSYYFAGPNSAAIKVDYNKSKKLMNVIMIVSSNFGKLPFMQTDLMRHDFKNYKYDNFKWEKDSYPFQYLTTEDENDHSQAFVYLITKESEHYKK</sequence>